<keyword evidence="1" id="KW-0812">Transmembrane</keyword>
<proteinExistence type="predicted"/>
<name>A0A1I0RV18_9FIRM</name>
<keyword evidence="1" id="KW-1133">Transmembrane helix</keyword>
<evidence type="ECO:0000256" key="1">
    <source>
        <dbReference type="SAM" id="Phobius"/>
    </source>
</evidence>
<gene>
    <name evidence="2" type="ORF">SAMN05421659_12515</name>
</gene>
<dbReference type="Pfam" id="PF06686">
    <property type="entry name" value="SpoIIIAC"/>
    <property type="match status" value="2"/>
</dbReference>
<evidence type="ECO:0000313" key="2">
    <source>
        <dbReference type="EMBL" id="SEW45296.1"/>
    </source>
</evidence>
<feature type="transmembrane region" description="Helical" evidence="1">
    <location>
        <begin position="30"/>
        <end position="51"/>
    </location>
</feature>
<protein>
    <submittedName>
        <fullName evidence="2">Stage III sporulation protein AD</fullName>
    </submittedName>
</protein>
<dbReference type="AlphaFoldDB" id="A0A1I0RV18"/>
<dbReference type="EMBL" id="FOJI01000025">
    <property type="protein sequence ID" value="SEW45296.1"/>
    <property type="molecule type" value="Genomic_DNA"/>
</dbReference>
<evidence type="ECO:0000313" key="3">
    <source>
        <dbReference type="Proteomes" id="UP000199701"/>
    </source>
</evidence>
<dbReference type="OrthoDB" id="1682150at2"/>
<sequence length="128" mass="13910">MEIIKLSILAITGVLLAIMLKNGKNEYSTYIALGTSVILFFYVVGKVGVIVETINKVQSYISISETYIEALIKMVGITYISELTSSICKDAGYNSVSGQIEIFGKISILAVSMPIVLSLMETIDKFIG</sequence>
<accession>A0A1I0RV18</accession>
<organism evidence="2 3">
    <name type="scientific">[Clostridium] fimetarium</name>
    <dbReference type="NCBI Taxonomy" id="99656"/>
    <lineage>
        <taxon>Bacteria</taxon>
        <taxon>Bacillati</taxon>
        <taxon>Bacillota</taxon>
        <taxon>Clostridia</taxon>
        <taxon>Lachnospirales</taxon>
        <taxon>Lachnospiraceae</taxon>
    </lineage>
</organism>
<reference evidence="2 3" key="1">
    <citation type="submission" date="2016-10" db="EMBL/GenBank/DDBJ databases">
        <authorList>
            <person name="de Groot N.N."/>
        </authorList>
    </citation>
    <scope>NUCLEOTIDE SEQUENCE [LARGE SCALE GENOMIC DNA]</scope>
    <source>
        <strain evidence="2 3">DSM 9179</strain>
    </source>
</reference>
<dbReference type="InterPro" id="IPR025664">
    <property type="entry name" value="Spore_III_AC/AD"/>
</dbReference>
<dbReference type="STRING" id="99656.SAMN05421659_12515"/>
<dbReference type="RefSeq" id="WP_092457978.1">
    <property type="nucleotide sequence ID" value="NZ_FOJI01000025.1"/>
</dbReference>
<keyword evidence="3" id="KW-1185">Reference proteome</keyword>
<keyword evidence="1" id="KW-0472">Membrane</keyword>
<dbReference type="Proteomes" id="UP000199701">
    <property type="component" value="Unassembled WGS sequence"/>
</dbReference>